<comment type="cofactor">
    <cofactor evidence="1 7">
        <name>pyridoxal 5'-phosphate</name>
        <dbReference type="ChEBI" id="CHEBI:597326"/>
    </cofactor>
</comment>
<keyword evidence="11" id="KW-1185">Reference proteome</keyword>
<dbReference type="PIRSF" id="PIRSF005572">
    <property type="entry name" value="NifS"/>
    <property type="match status" value="1"/>
</dbReference>
<dbReference type="PANTHER" id="PTHR43586">
    <property type="entry name" value="CYSTEINE DESULFURASE"/>
    <property type="match status" value="1"/>
</dbReference>
<evidence type="ECO:0000256" key="8">
    <source>
        <dbReference type="RuleBase" id="RU004506"/>
    </source>
</evidence>
<evidence type="ECO:0000256" key="1">
    <source>
        <dbReference type="ARBA" id="ARBA00001933"/>
    </source>
</evidence>
<dbReference type="InterPro" id="IPR015421">
    <property type="entry name" value="PyrdxlP-dep_Trfase_major"/>
</dbReference>
<evidence type="ECO:0000256" key="2">
    <source>
        <dbReference type="ARBA" id="ARBA00002824"/>
    </source>
</evidence>
<dbReference type="Gene3D" id="3.40.640.10">
    <property type="entry name" value="Type I PLP-dependent aspartate aminotransferase-like (Major domain)"/>
    <property type="match status" value="1"/>
</dbReference>
<comment type="catalytic activity">
    <reaction evidence="6 8">
        <text>(sulfur carrier)-H + L-cysteine = (sulfur carrier)-SH + L-alanine</text>
        <dbReference type="Rhea" id="RHEA:43892"/>
        <dbReference type="Rhea" id="RHEA-COMP:14737"/>
        <dbReference type="Rhea" id="RHEA-COMP:14739"/>
        <dbReference type="ChEBI" id="CHEBI:29917"/>
        <dbReference type="ChEBI" id="CHEBI:35235"/>
        <dbReference type="ChEBI" id="CHEBI:57972"/>
        <dbReference type="ChEBI" id="CHEBI:64428"/>
        <dbReference type="EC" id="2.8.1.7"/>
    </reaction>
</comment>
<dbReference type="InterPro" id="IPR015422">
    <property type="entry name" value="PyrdxlP-dep_Trfase_small"/>
</dbReference>
<dbReference type="Proteomes" id="UP001575105">
    <property type="component" value="Unassembled WGS sequence"/>
</dbReference>
<evidence type="ECO:0000256" key="7">
    <source>
        <dbReference type="RuleBase" id="RU004504"/>
    </source>
</evidence>
<accession>A0ABV4UB37</accession>
<feature type="domain" description="Aminotransferase class V" evidence="9">
    <location>
        <begin position="34"/>
        <end position="404"/>
    </location>
</feature>
<keyword evidence="5 8" id="KW-0663">Pyridoxal phosphate</keyword>
<dbReference type="EMBL" id="JBGUBD010000016">
    <property type="protein sequence ID" value="MFA9480134.1"/>
    <property type="molecule type" value="Genomic_DNA"/>
</dbReference>
<comment type="caution">
    <text evidence="10">The sequence shown here is derived from an EMBL/GenBank/DDBJ whole genome shotgun (WGS) entry which is preliminary data.</text>
</comment>
<dbReference type="InterPro" id="IPR010970">
    <property type="entry name" value="Cys_dSase_SufS"/>
</dbReference>
<keyword evidence="4 8" id="KW-0808">Transferase</keyword>
<dbReference type="PROSITE" id="PS00595">
    <property type="entry name" value="AA_TRANSFER_CLASS_5"/>
    <property type="match status" value="1"/>
</dbReference>
<evidence type="ECO:0000256" key="3">
    <source>
        <dbReference type="ARBA" id="ARBA00010447"/>
    </source>
</evidence>
<evidence type="ECO:0000256" key="4">
    <source>
        <dbReference type="ARBA" id="ARBA00022679"/>
    </source>
</evidence>
<dbReference type="CDD" id="cd06453">
    <property type="entry name" value="SufS_like"/>
    <property type="match status" value="1"/>
</dbReference>
<dbReference type="InterPro" id="IPR015424">
    <property type="entry name" value="PyrdxlP-dep_Trfase"/>
</dbReference>
<dbReference type="InterPro" id="IPR016454">
    <property type="entry name" value="Cysteine_dSase"/>
</dbReference>
<gene>
    <name evidence="10" type="ORF">ACERK3_17825</name>
</gene>
<evidence type="ECO:0000256" key="6">
    <source>
        <dbReference type="ARBA" id="ARBA00050776"/>
    </source>
</evidence>
<organism evidence="10 11">
    <name type="scientific">Natronomicrosphaera hydrolytica</name>
    <dbReference type="NCBI Taxonomy" id="3242702"/>
    <lineage>
        <taxon>Bacteria</taxon>
        <taxon>Pseudomonadati</taxon>
        <taxon>Planctomycetota</taxon>
        <taxon>Phycisphaerae</taxon>
        <taxon>Phycisphaerales</taxon>
        <taxon>Phycisphaeraceae</taxon>
        <taxon>Natronomicrosphaera</taxon>
    </lineage>
</organism>
<dbReference type="InterPro" id="IPR020578">
    <property type="entry name" value="Aminotrans_V_PyrdxlP_BS"/>
</dbReference>
<sequence>MQQMTPQQSIALNHKRIRAEFPALHQQVHGKPLVYLDNAATTQKPEAVIDTIDRYYREDNANIHRGIHALAERATEAYEGARTRVAQFLNARTDREIIFTRGTTEAINLVAQSWGRANLAPGDEVLISHMEHHSNIVPWQIACQQTGATLKVIPIDDHGQLDMDKLDELLTEKTKLLGIVQMSNALGTINPVATITRKAKAVGAKVLVDAAQSVPHLGVDVQQLDCDFLAFSGHKIYGPTGIGALYGRLELLEEMPPYQSGGDMIKSVAFDGTVYNDPPYRFEAGTPNIAGGIALATAIDYVDQTVGLANIAMWEHELLTYATEQLSQVKGLKLIGTAERKASVLSFTLDFAHPLDAGTILDRQGIAVRTGHHCAQPVMDRYGIPATIRASLAVYNTKADIDALVVGLEKVREFV</sequence>
<dbReference type="EC" id="2.8.1.7" evidence="8"/>
<name>A0ABV4UB37_9BACT</name>
<reference evidence="10 11" key="1">
    <citation type="submission" date="2024-08" db="EMBL/GenBank/DDBJ databases">
        <title>Whole-genome sequencing of halo(alkali)philic microorganisms from hypersaline lakes.</title>
        <authorList>
            <person name="Sorokin D.Y."/>
            <person name="Merkel A.Y."/>
            <person name="Messina E."/>
            <person name="Yakimov M."/>
        </authorList>
    </citation>
    <scope>NUCLEOTIDE SEQUENCE [LARGE SCALE GENOMIC DNA]</scope>
    <source>
        <strain evidence="10 11">AB-hyl4</strain>
    </source>
</reference>
<evidence type="ECO:0000313" key="11">
    <source>
        <dbReference type="Proteomes" id="UP001575105"/>
    </source>
</evidence>
<dbReference type="NCBIfam" id="TIGR01979">
    <property type="entry name" value="sufS"/>
    <property type="match status" value="1"/>
</dbReference>
<protein>
    <recommendedName>
        <fullName evidence="8">Cysteine desulfurase</fullName>
        <ecNumber evidence="8">2.8.1.7</ecNumber>
    </recommendedName>
</protein>
<proteinExistence type="inferred from homology"/>
<comment type="similarity">
    <text evidence="3 8">Belongs to the class-V pyridoxal-phosphate-dependent aminotransferase family. Csd subfamily.</text>
</comment>
<dbReference type="SUPFAM" id="SSF53383">
    <property type="entry name" value="PLP-dependent transferases"/>
    <property type="match status" value="1"/>
</dbReference>
<dbReference type="GO" id="GO:0031071">
    <property type="term" value="F:cysteine desulfurase activity"/>
    <property type="evidence" value="ECO:0007669"/>
    <property type="project" value="UniProtKB-EC"/>
</dbReference>
<evidence type="ECO:0000259" key="9">
    <source>
        <dbReference type="Pfam" id="PF00266"/>
    </source>
</evidence>
<dbReference type="RefSeq" id="WP_425347058.1">
    <property type="nucleotide sequence ID" value="NZ_JBGUBD010000016.1"/>
</dbReference>
<evidence type="ECO:0000313" key="10">
    <source>
        <dbReference type="EMBL" id="MFA9480134.1"/>
    </source>
</evidence>
<dbReference type="PANTHER" id="PTHR43586:SF8">
    <property type="entry name" value="CYSTEINE DESULFURASE 1, CHLOROPLASTIC"/>
    <property type="match status" value="1"/>
</dbReference>
<comment type="function">
    <text evidence="2 8">Catalyzes the removal of elemental sulfur and selenium atoms from L-cysteine, L-cystine, L-selenocysteine, and L-selenocystine to produce L-alanine.</text>
</comment>
<evidence type="ECO:0000256" key="5">
    <source>
        <dbReference type="ARBA" id="ARBA00022898"/>
    </source>
</evidence>
<dbReference type="InterPro" id="IPR000192">
    <property type="entry name" value="Aminotrans_V_dom"/>
</dbReference>
<dbReference type="Gene3D" id="3.90.1150.10">
    <property type="entry name" value="Aspartate Aminotransferase, domain 1"/>
    <property type="match status" value="1"/>
</dbReference>
<dbReference type="Pfam" id="PF00266">
    <property type="entry name" value="Aminotran_5"/>
    <property type="match status" value="1"/>
</dbReference>